<dbReference type="RefSeq" id="WP_407676832.1">
    <property type="nucleotide sequence ID" value="NZ_BSDI01000019.1"/>
</dbReference>
<keyword evidence="2" id="KW-1185">Reference proteome</keyword>
<gene>
    <name evidence="1" type="ORF">Pa4123_41810</name>
</gene>
<dbReference type="Proteomes" id="UP001144280">
    <property type="component" value="Unassembled WGS sequence"/>
</dbReference>
<protein>
    <submittedName>
        <fullName evidence="1">Uncharacterized protein</fullName>
    </submittedName>
</protein>
<dbReference type="InterPro" id="IPR036614">
    <property type="entry name" value="RusA-like_sf"/>
</dbReference>
<reference evidence="1" key="1">
    <citation type="submission" date="2022-12" db="EMBL/GenBank/DDBJ databases">
        <title>New Phytohabitans aurantiacus sp. RD004123 nov., an actinomycete isolated from soil.</title>
        <authorList>
            <person name="Triningsih D.W."/>
            <person name="Harunari E."/>
            <person name="Igarashi Y."/>
        </authorList>
    </citation>
    <scope>NUCLEOTIDE SEQUENCE</scope>
    <source>
        <strain evidence="1">RD004123</strain>
    </source>
</reference>
<name>A0ABQ5QWG4_9ACTN</name>
<comment type="caution">
    <text evidence="1">The sequence shown here is derived from an EMBL/GenBank/DDBJ whole genome shotgun (WGS) entry which is preliminary data.</text>
</comment>
<evidence type="ECO:0000313" key="1">
    <source>
        <dbReference type="EMBL" id="GLH98906.1"/>
    </source>
</evidence>
<evidence type="ECO:0000313" key="2">
    <source>
        <dbReference type="Proteomes" id="UP001144280"/>
    </source>
</evidence>
<accession>A0ABQ5QWG4</accession>
<dbReference type="Gene3D" id="3.30.1330.70">
    <property type="entry name" value="Holliday junction resolvase RusA"/>
    <property type="match status" value="1"/>
</dbReference>
<sequence length="143" mass="15380">MSDIGTLTLSFDVPGMPPLKDGALSIFSAGHRQAGRVRALLSAACAAAQHTGWTPLTDPVALEVVLRRPPEHHSGDATNFLGGIADVLQDKRWLYGVRLAHLGVLADVALYADDRQIRQISYREEPAEAPSYTVRVVALPITA</sequence>
<proteinExistence type="predicted"/>
<dbReference type="EMBL" id="BSDI01000019">
    <property type="protein sequence ID" value="GLH98906.1"/>
    <property type="molecule type" value="Genomic_DNA"/>
</dbReference>
<organism evidence="1 2">
    <name type="scientific">Phytohabitans aurantiacus</name>
    <dbReference type="NCBI Taxonomy" id="3016789"/>
    <lineage>
        <taxon>Bacteria</taxon>
        <taxon>Bacillati</taxon>
        <taxon>Actinomycetota</taxon>
        <taxon>Actinomycetes</taxon>
        <taxon>Micromonosporales</taxon>
        <taxon>Micromonosporaceae</taxon>
    </lineage>
</organism>